<comment type="caution">
    <text evidence="1">The sequence shown here is derived from an EMBL/GenBank/DDBJ whole genome shotgun (WGS) entry which is preliminary data.</text>
</comment>
<reference evidence="1 2" key="1">
    <citation type="journal article" date="2019" name="Sci. Rep.">
        <title>Orb-weaving spider Araneus ventricosus genome elucidates the spidroin gene catalogue.</title>
        <authorList>
            <person name="Kono N."/>
            <person name="Nakamura H."/>
            <person name="Ohtoshi R."/>
            <person name="Moran D.A.P."/>
            <person name="Shinohara A."/>
            <person name="Yoshida Y."/>
            <person name="Fujiwara M."/>
            <person name="Mori M."/>
            <person name="Tomita M."/>
            <person name="Arakawa K."/>
        </authorList>
    </citation>
    <scope>NUCLEOTIDE SEQUENCE [LARGE SCALE GENOMIC DNA]</scope>
</reference>
<accession>A0A4Y2WCT2</accession>
<dbReference type="EMBL" id="BGPR01058094">
    <property type="protein sequence ID" value="GBO34302.1"/>
    <property type="molecule type" value="Genomic_DNA"/>
</dbReference>
<name>A0A4Y2WCT2_ARAVE</name>
<sequence length="78" mass="8615">MGILALSNHLDSYLIGRHHSFQLQLMDSCVWRASNHLLYSGDSAQQTVAPSSDSFEGKTVFNPALWNQRSGYSSESAP</sequence>
<gene>
    <name evidence="1" type="ORF">AVEN_81161_1</name>
</gene>
<proteinExistence type="predicted"/>
<dbReference type="Proteomes" id="UP000499080">
    <property type="component" value="Unassembled WGS sequence"/>
</dbReference>
<organism evidence="1 2">
    <name type="scientific">Araneus ventricosus</name>
    <name type="common">Orbweaver spider</name>
    <name type="synonym">Epeira ventricosa</name>
    <dbReference type="NCBI Taxonomy" id="182803"/>
    <lineage>
        <taxon>Eukaryota</taxon>
        <taxon>Metazoa</taxon>
        <taxon>Ecdysozoa</taxon>
        <taxon>Arthropoda</taxon>
        <taxon>Chelicerata</taxon>
        <taxon>Arachnida</taxon>
        <taxon>Araneae</taxon>
        <taxon>Araneomorphae</taxon>
        <taxon>Entelegynae</taxon>
        <taxon>Araneoidea</taxon>
        <taxon>Araneidae</taxon>
        <taxon>Araneus</taxon>
    </lineage>
</organism>
<evidence type="ECO:0000313" key="2">
    <source>
        <dbReference type="Proteomes" id="UP000499080"/>
    </source>
</evidence>
<evidence type="ECO:0000313" key="1">
    <source>
        <dbReference type="EMBL" id="GBO34302.1"/>
    </source>
</evidence>
<keyword evidence="2" id="KW-1185">Reference proteome</keyword>
<dbReference type="AlphaFoldDB" id="A0A4Y2WCT2"/>
<protein>
    <submittedName>
        <fullName evidence="1">Uncharacterized protein</fullName>
    </submittedName>
</protein>